<proteinExistence type="predicted"/>
<dbReference type="EMBL" id="QXFV01008404">
    <property type="protein sequence ID" value="KAE8956762.1"/>
    <property type="molecule type" value="Genomic_DNA"/>
</dbReference>
<dbReference type="Proteomes" id="UP000435112">
    <property type="component" value="Unassembled WGS sequence"/>
</dbReference>
<organism evidence="1 4">
    <name type="scientific">Phytophthora rubi</name>
    <dbReference type="NCBI Taxonomy" id="129364"/>
    <lineage>
        <taxon>Eukaryota</taxon>
        <taxon>Sar</taxon>
        <taxon>Stramenopiles</taxon>
        <taxon>Oomycota</taxon>
        <taxon>Peronosporomycetes</taxon>
        <taxon>Peronosporales</taxon>
        <taxon>Peronosporaceae</taxon>
        <taxon>Phytophthora</taxon>
    </lineage>
</organism>
<evidence type="ECO:0000313" key="3">
    <source>
        <dbReference type="EMBL" id="KAE9264811.1"/>
    </source>
</evidence>
<accession>A0A6A3GHE0</accession>
<evidence type="ECO:0000313" key="4">
    <source>
        <dbReference type="Proteomes" id="UP000429607"/>
    </source>
</evidence>
<evidence type="ECO:0000313" key="2">
    <source>
        <dbReference type="EMBL" id="KAE9010424.1"/>
    </source>
</evidence>
<dbReference type="Proteomes" id="UP000434957">
    <property type="component" value="Unassembled WGS sequence"/>
</dbReference>
<evidence type="ECO:0000313" key="5">
    <source>
        <dbReference type="Proteomes" id="UP000434957"/>
    </source>
</evidence>
<comment type="caution">
    <text evidence="1">The sequence shown here is derived from an EMBL/GenBank/DDBJ whole genome shotgun (WGS) entry which is preliminary data.</text>
</comment>
<keyword evidence="5" id="KW-1185">Reference proteome</keyword>
<sequence length="64" mass="7186">MPLNGPVAGPGTGVVVVTTFSNNGPWDSQLRSQWERIGRWWKGIFHHEAASSRLRSVQTLERNI</sequence>
<name>A0A6A3GHE0_9STRA</name>
<dbReference type="EMBL" id="QXFU01001112">
    <property type="protein sequence ID" value="KAE9010424.1"/>
    <property type="molecule type" value="Genomic_DNA"/>
</dbReference>
<protein>
    <submittedName>
        <fullName evidence="1">Uncharacterized protein</fullName>
    </submittedName>
</protein>
<evidence type="ECO:0000313" key="6">
    <source>
        <dbReference type="Proteomes" id="UP000435112"/>
    </source>
</evidence>
<dbReference type="Proteomes" id="UP000429607">
    <property type="component" value="Unassembled WGS sequence"/>
</dbReference>
<gene>
    <name evidence="1" type="ORF">PR001_g31619</name>
    <name evidence="2" type="ORF">PR002_g15357</name>
    <name evidence="3" type="ORF">PR003_g32665</name>
</gene>
<dbReference type="EMBL" id="QXFT01008196">
    <property type="protein sequence ID" value="KAE9264811.1"/>
    <property type="molecule type" value="Genomic_DNA"/>
</dbReference>
<evidence type="ECO:0000313" key="1">
    <source>
        <dbReference type="EMBL" id="KAE8956762.1"/>
    </source>
</evidence>
<dbReference type="OrthoDB" id="125824at2759"/>
<dbReference type="AlphaFoldDB" id="A0A6A3GHE0"/>
<reference evidence="4 6" key="1">
    <citation type="submission" date="2018-09" db="EMBL/GenBank/DDBJ databases">
        <title>Genomic investigation of the strawberry pathogen Phytophthora fragariae indicates pathogenicity is determined by transcriptional variation in three key races.</title>
        <authorList>
            <person name="Adams T.M."/>
            <person name="Armitage A.D."/>
            <person name="Sobczyk M.K."/>
            <person name="Bates H.J."/>
            <person name="Dunwell J.M."/>
            <person name="Nellist C.F."/>
            <person name="Harrison R.J."/>
        </authorList>
    </citation>
    <scope>NUCLEOTIDE SEQUENCE [LARGE SCALE GENOMIC DNA]</scope>
    <source>
        <strain evidence="1 4">SCRP249</strain>
        <strain evidence="2 6">SCRP324</strain>
        <strain evidence="3 5">SCRP333</strain>
    </source>
</reference>